<keyword evidence="1" id="KW-0472">Membrane</keyword>
<dbReference type="RefSeq" id="WP_344911064.1">
    <property type="nucleotide sequence ID" value="NZ_BAAAYO010000010.1"/>
</dbReference>
<sequence>MMKRIEAEFEAEELKRELSVSPLRQRGFSDDLRKRIETRVDEKIPCTRSWLKVVGSFCSAAVIVAAITVFLVNGEEAKNIALTEHNTTALQPDQAALFDAYGSQNSFTSGLLIGLRNDDRDTSYRTLYIAPRNDRPAVVAQGSGILVPYKRDFWRIEPLHYETVTDRHDFFIAHPATQRAVEARTIGPTLFKDDPSEKVIHTEKILFAANEYVSLETNETSTRVPSSTVSKTWTTTIPALASKRKPVTLGEVLSAAAKKEDFALDQWFVTRDQGRWVAMTSTDRSSTSGGEYRQLDVQLPKTVINHDEICCTWSEIGSRFPGASDMFSSPENDMTIVNADGMLLVFGSPNQLGGEPALSIKLKTKETVVMAQWATDHYVDEWAQKTAELLR</sequence>
<organism evidence="2 3">
    <name type="scientific">Paenibacillus hodogayensis</name>
    <dbReference type="NCBI Taxonomy" id="279208"/>
    <lineage>
        <taxon>Bacteria</taxon>
        <taxon>Bacillati</taxon>
        <taxon>Bacillota</taxon>
        <taxon>Bacilli</taxon>
        <taxon>Bacillales</taxon>
        <taxon>Paenibacillaceae</taxon>
        <taxon>Paenibacillus</taxon>
    </lineage>
</organism>
<accession>A0ABV5VVF3</accession>
<comment type="caution">
    <text evidence="2">The sequence shown here is derived from an EMBL/GenBank/DDBJ whole genome shotgun (WGS) entry which is preliminary data.</text>
</comment>
<evidence type="ECO:0000313" key="2">
    <source>
        <dbReference type="EMBL" id="MFB9752218.1"/>
    </source>
</evidence>
<feature type="transmembrane region" description="Helical" evidence="1">
    <location>
        <begin position="53"/>
        <end position="72"/>
    </location>
</feature>
<dbReference type="EMBL" id="JBHMAG010000009">
    <property type="protein sequence ID" value="MFB9752218.1"/>
    <property type="molecule type" value="Genomic_DNA"/>
</dbReference>
<keyword evidence="1" id="KW-1133">Transmembrane helix</keyword>
<keyword evidence="1" id="KW-0812">Transmembrane</keyword>
<gene>
    <name evidence="2" type="ORF">ACFFNY_11685</name>
</gene>
<dbReference type="Proteomes" id="UP001589619">
    <property type="component" value="Unassembled WGS sequence"/>
</dbReference>
<reference evidence="2 3" key="1">
    <citation type="submission" date="2024-09" db="EMBL/GenBank/DDBJ databases">
        <authorList>
            <person name="Sun Q."/>
            <person name="Mori K."/>
        </authorList>
    </citation>
    <scope>NUCLEOTIDE SEQUENCE [LARGE SCALE GENOMIC DNA]</scope>
    <source>
        <strain evidence="2 3">JCM 12520</strain>
    </source>
</reference>
<keyword evidence="3" id="KW-1185">Reference proteome</keyword>
<protein>
    <recommendedName>
        <fullName evidence="4">DUF4367 domain-containing protein</fullName>
    </recommendedName>
</protein>
<evidence type="ECO:0000256" key="1">
    <source>
        <dbReference type="SAM" id="Phobius"/>
    </source>
</evidence>
<proteinExistence type="predicted"/>
<evidence type="ECO:0008006" key="4">
    <source>
        <dbReference type="Google" id="ProtNLM"/>
    </source>
</evidence>
<name>A0ABV5VVF3_9BACL</name>
<evidence type="ECO:0000313" key="3">
    <source>
        <dbReference type="Proteomes" id="UP001589619"/>
    </source>
</evidence>